<evidence type="ECO:0000256" key="2">
    <source>
        <dbReference type="PROSITE-ProRule" id="PRU00703"/>
    </source>
</evidence>
<dbReference type="PANTHER" id="PTHR43080">
    <property type="entry name" value="CBS DOMAIN-CONTAINING PROTEIN CBSX3, MITOCHONDRIAL"/>
    <property type="match status" value="1"/>
</dbReference>
<evidence type="ECO:0000313" key="5">
    <source>
        <dbReference type="Proteomes" id="UP000316331"/>
    </source>
</evidence>
<evidence type="ECO:0000259" key="3">
    <source>
        <dbReference type="PROSITE" id="PS51371"/>
    </source>
</evidence>
<dbReference type="Gene3D" id="3.10.580.10">
    <property type="entry name" value="CBS-domain"/>
    <property type="match status" value="1"/>
</dbReference>
<feature type="domain" description="CBS" evidence="3">
    <location>
        <begin position="8"/>
        <end position="65"/>
    </location>
</feature>
<sequence length="139" mass="14560">MTTAGDIMTAGVHCIRAGDTVAEAADQMAELDIGALPICGEDNRLHGMLTDRDIVVKVVAARKDPQRVTAGELAGGVPYTVDVTDGVRKVVSLMAQHQVRRIPVLDRGRLVGIIAQADIATALGNAQAGNMVEAVSLDF</sequence>
<keyword evidence="1 2" id="KW-0129">CBS domain</keyword>
<dbReference type="PANTHER" id="PTHR43080:SF2">
    <property type="entry name" value="CBS DOMAIN-CONTAINING PROTEIN"/>
    <property type="match status" value="1"/>
</dbReference>
<organism evidence="4 5">
    <name type="scientific">Nocardia bhagyanarayanae</name>
    <dbReference type="NCBI Taxonomy" id="1215925"/>
    <lineage>
        <taxon>Bacteria</taxon>
        <taxon>Bacillati</taxon>
        <taxon>Actinomycetota</taxon>
        <taxon>Actinomycetes</taxon>
        <taxon>Mycobacteriales</taxon>
        <taxon>Nocardiaceae</taxon>
        <taxon>Nocardia</taxon>
    </lineage>
</organism>
<proteinExistence type="predicted"/>
<evidence type="ECO:0000256" key="1">
    <source>
        <dbReference type="ARBA" id="ARBA00023122"/>
    </source>
</evidence>
<dbReference type="InterPro" id="IPR046342">
    <property type="entry name" value="CBS_dom_sf"/>
</dbReference>
<feature type="domain" description="CBS" evidence="3">
    <location>
        <begin position="73"/>
        <end position="129"/>
    </location>
</feature>
<dbReference type="OrthoDB" id="9789996at2"/>
<protein>
    <submittedName>
        <fullName evidence="4">CBS domain protein</fullName>
    </submittedName>
</protein>
<dbReference type="Proteomes" id="UP000316331">
    <property type="component" value="Unassembled WGS sequence"/>
</dbReference>
<name>A0A543FGY7_9NOCA</name>
<dbReference type="RefSeq" id="WP_141810859.1">
    <property type="nucleotide sequence ID" value="NZ_VFPG01000001.1"/>
</dbReference>
<accession>A0A543FGY7</accession>
<dbReference type="CDD" id="cd04622">
    <property type="entry name" value="CBS_pair_HRP1_like"/>
    <property type="match status" value="1"/>
</dbReference>
<dbReference type="InterPro" id="IPR000644">
    <property type="entry name" value="CBS_dom"/>
</dbReference>
<dbReference type="SMART" id="SM00116">
    <property type="entry name" value="CBS"/>
    <property type="match status" value="2"/>
</dbReference>
<dbReference type="PROSITE" id="PS51371">
    <property type="entry name" value="CBS"/>
    <property type="match status" value="2"/>
</dbReference>
<keyword evidence="5" id="KW-1185">Reference proteome</keyword>
<evidence type="ECO:0000313" key="4">
    <source>
        <dbReference type="EMBL" id="TQM33032.1"/>
    </source>
</evidence>
<dbReference type="EMBL" id="VFPG01000001">
    <property type="protein sequence ID" value="TQM33032.1"/>
    <property type="molecule type" value="Genomic_DNA"/>
</dbReference>
<gene>
    <name evidence="4" type="ORF">FB390_4745</name>
</gene>
<dbReference type="Pfam" id="PF00571">
    <property type="entry name" value="CBS"/>
    <property type="match status" value="2"/>
</dbReference>
<comment type="caution">
    <text evidence="4">The sequence shown here is derived from an EMBL/GenBank/DDBJ whole genome shotgun (WGS) entry which is preliminary data.</text>
</comment>
<reference evidence="4 5" key="1">
    <citation type="submission" date="2019-06" db="EMBL/GenBank/DDBJ databases">
        <title>Sequencing the genomes of 1000 actinobacteria strains.</title>
        <authorList>
            <person name="Klenk H.-P."/>
        </authorList>
    </citation>
    <scope>NUCLEOTIDE SEQUENCE [LARGE SCALE GENOMIC DNA]</scope>
    <source>
        <strain evidence="4 5">DSM 103495</strain>
    </source>
</reference>
<dbReference type="AlphaFoldDB" id="A0A543FGY7"/>
<dbReference type="InterPro" id="IPR051257">
    <property type="entry name" value="Diverse_CBS-Domain"/>
</dbReference>
<dbReference type="SUPFAM" id="SSF54631">
    <property type="entry name" value="CBS-domain pair"/>
    <property type="match status" value="1"/>
</dbReference>